<dbReference type="InterPro" id="IPR047654">
    <property type="entry name" value="IS1634_transpos"/>
</dbReference>
<dbReference type="GO" id="GO:0006313">
    <property type="term" value="P:DNA transposition"/>
    <property type="evidence" value="ECO:0007669"/>
    <property type="project" value="InterPro"/>
</dbReference>
<dbReference type="SUPFAM" id="SSF53098">
    <property type="entry name" value="Ribonuclease H-like"/>
    <property type="match status" value="1"/>
</dbReference>
<keyword evidence="1" id="KW-0472">Membrane</keyword>
<dbReference type="EMBL" id="SOCN01000003">
    <property type="protein sequence ID" value="TDV23253.1"/>
    <property type="molecule type" value="Genomic_DNA"/>
</dbReference>
<dbReference type="InterPro" id="IPR002559">
    <property type="entry name" value="Transposase_11"/>
</dbReference>
<organism evidence="3 4">
    <name type="scientific">Mycoplasmopsis mustelae</name>
    <dbReference type="NCBI Taxonomy" id="171289"/>
    <lineage>
        <taxon>Bacteria</taxon>
        <taxon>Bacillati</taxon>
        <taxon>Mycoplasmatota</taxon>
        <taxon>Mycoplasmoidales</taxon>
        <taxon>Metamycoplasmataceae</taxon>
        <taxon>Mycoplasmopsis</taxon>
    </lineage>
</organism>
<feature type="transmembrane region" description="Helical" evidence="1">
    <location>
        <begin position="467"/>
        <end position="488"/>
    </location>
</feature>
<dbReference type="PANTHER" id="PTHR34614:SF2">
    <property type="entry name" value="TRANSPOSASE IS4-LIKE DOMAIN-CONTAINING PROTEIN"/>
    <property type="match status" value="1"/>
</dbReference>
<dbReference type="RefSeq" id="WP_134111068.1">
    <property type="nucleotide sequence ID" value="NZ_SOCN01000003.1"/>
</dbReference>
<comment type="caution">
    <text evidence="3">The sequence shown here is derived from an EMBL/GenBank/DDBJ whole genome shotgun (WGS) entry which is preliminary data.</text>
</comment>
<sequence length="555" mass="65321">MESLKVFNVSGNKKGITYKYVGWYKGNGDRNFHRWFSLGLLSDLLQINPKANEILKTRIKAFSKNDDKEFIKQSLLDSLKETKTTKRINVNVGNHLIYDLLDKYKIFDYISDKKMHSKLKTVFYYLISRRITNPTSILQSFNDQEMYINRQIVSKNTFYRTLDFVTDNSDTLLNSLNDMVLENTDRDTSELFYDSSTVYFETFKRDGLKQPGYSKDGKFKEDQIVLGLACDKNGIPFHLKVFKGNTADSKTFIPFMVELQRKYNNGIKNLTVISDRGMSTTPNIRYLEQKGINYIISCRAKSSSQKFKNFVLDKNDYIQLNNDVMYKESLSYSTYKNKRQTTSIRRKIATFSKKRAIKDRNDRDALIDNFRKKQDEFGIVDSNKLVGSKKCKFFKEVSNLKFELDYKKINEDKKFDGLYVYETNLEDKTVAEIMGTYKRQWQIESNFRSLKTFLAIKPIYVRLEEHIIGHLLICFTSLVVLKYLIYIFRQFNKETGLVREYTEQKLIKLLNQISISQKVDIMTGEILESERNAIPKMDDAWDIFDDCRKTVRKSW</sequence>
<dbReference type="NCBIfam" id="NF033559">
    <property type="entry name" value="transpos_IS1634"/>
    <property type="match status" value="1"/>
</dbReference>
<accession>A0A4R7UE92</accession>
<evidence type="ECO:0000259" key="2">
    <source>
        <dbReference type="Pfam" id="PF01609"/>
    </source>
</evidence>
<reference evidence="3 4" key="1">
    <citation type="submission" date="2019-03" db="EMBL/GenBank/DDBJ databases">
        <title>Genomic Encyclopedia of Archaeal and Bacterial Type Strains, Phase II (KMG-II): from individual species to whole genera.</title>
        <authorList>
            <person name="Goeker M."/>
        </authorList>
    </citation>
    <scope>NUCLEOTIDE SEQUENCE [LARGE SCALE GENOMIC DNA]</scope>
    <source>
        <strain evidence="3 4">ATCC 35214</strain>
    </source>
</reference>
<gene>
    <name evidence="3" type="ORF">BCF59_0598</name>
</gene>
<dbReference type="Pfam" id="PF01609">
    <property type="entry name" value="DDE_Tnp_1"/>
    <property type="match status" value="1"/>
</dbReference>
<dbReference type="AlphaFoldDB" id="A0A4R7UE92"/>
<dbReference type="OrthoDB" id="399623at2"/>
<evidence type="ECO:0000313" key="4">
    <source>
        <dbReference type="Proteomes" id="UP000295757"/>
    </source>
</evidence>
<keyword evidence="4" id="KW-1185">Reference proteome</keyword>
<dbReference type="InterPro" id="IPR012337">
    <property type="entry name" value="RNaseH-like_sf"/>
</dbReference>
<dbReference type="Proteomes" id="UP000295757">
    <property type="component" value="Unassembled WGS sequence"/>
</dbReference>
<name>A0A4R7UE92_9BACT</name>
<evidence type="ECO:0000256" key="1">
    <source>
        <dbReference type="SAM" id="Phobius"/>
    </source>
</evidence>
<keyword evidence="1" id="KW-1133">Transmembrane helix</keyword>
<dbReference type="PANTHER" id="PTHR34614">
    <property type="match status" value="1"/>
</dbReference>
<dbReference type="GO" id="GO:0004803">
    <property type="term" value="F:transposase activity"/>
    <property type="evidence" value="ECO:0007669"/>
    <property type="project" value="InterPro"/>
</dbReference>
<protein>
    <submittedName>
        <fullName evidence="3">Transposase</fullName>
    </submittedName>
</protein>
<feature type="domain" description="Transposase IS4-like" evidence="2">
    <location>
        <begin position="188"/>
        <end position="478"/>
    </location>
</feature>
<proteinExistence type="predicted"/>
<keyword evidence="1" id="KW-0812">Transmembrane</keyword>
<dbReference type="GO" id="GO:0003677">
    <property type="term" value="F:DNA binding"/>
    <property type="evidence" value="ECO:0007669"/>
    <property type="project" value="InterPro"/>
</dbReference>
<evidence type="ECO:0000313" key="3">
    <source>
        <dbReference type="EMBL" id="TDV23253.1"/>
    </source>
</evidence>